<keyword evidence="1" id="KW-1133">Transmembrane helix</keyword>
<proteinExistence type="predicted"/>
<comment type="caution">
    <text evidence="2">The sequence shown here is derived from an EMBL/GenBank/DDBJ whole genome shotgun (WGS) entry which is preliminary data.</text>
</comment>
<keyword evidence="1" id="KW-0472">Membrane</keyword>
<feature type="transmembrane region" description="Helical" evidence="1">
    <location>
        <begin position="69"/>
        <end position="93"/>
    </location>
</feature>
<feature type="transmembrane region" description="Helical" evidence="1">
    <location>
        <begin position="40"/>
        <end position="63"/>
    </location>
</feature>
<dbReference type="Proteomes" id="UP000632273">
    <property type="component" value="Unassembled WGS sequence"/>
</dbReference>
<keyword evidence="3" id="KW-1185">Reference proteome</keyword>
<dbReference type="InterPro" id="IPR009793">
    <property type="entry name" value="DUF1361"/>
</dbReference>
<feature type="transmembrane region" description="Helical" evidence="1">
    <location>
        <begin position="223"/>
        <end position="241"/>
    </location>
</feature>
<keyword evidence="1" id="KW-0812">Transmembrane</keyword>
<evidence type="ECO:0000313" key="2">
    <source>
        <dbReference type="EMBL" id="GGF13751.1"/>
    </source>
</evidence>
<accession>A0ABQ1UDL0</accession>
<evidence type="ECO:0000256" key="1">
    <source>
        <dbReference type="SAM" id="Phobius"/>
    </source>
</evidence>
<dbReference type="Pfam" id="PF07099">
    <property type="entry name" value="DUF1361"/>
    <property type="match status" value="1"/>
</dbReference>
<sequence length="253" mass="28781">MLSSKYYLIRVRVPVPFVYVANPSLLMPTSLPLIATRQRLSLMLVLGASLALSLALITARVFVTHQLTFVFLLWNLFLALIPFGLSMMLGLAVGPLRRGLLLPVGAVWLLFFPNAPYILTDLFHLEPRAGVPYWYDLGLILTCAWNGLMLAYASLLEMQSLVRRRFGVGLSWAFVMIALVLSSFGIYLGRYLRWNSWDVLTNPLMLFYDILHRVLHPFAYPRTYGVTMLFSVFLLLGYITVRQLGRLSSEDQK</sequence>
<organism evidence="2 3">
    <name type="scientific">Hymenobacter cavernae</name>
    <dbReference type="NCBI Taxonomy" id="2044852"/>
    <lineage>
        <taxon>Bacteria</taxon>
        <taxon>Pseudomonadati</taxon>
        <taxon>Bacteroidota</taxon>
        <taxon>Cytophagia</taxon>
        <taxon>Cytophagales</taxon>
        <taxon>Hymenobacteraceae</taxon>
        <taxon>Hymenobacter</taxon>
    </lineage>
</organism>
<evidence type="ECO:0000313" key="3">
    <source>
        <dbReference type="Proteomes" id="UP000632273"/>
    </source>
</evidence>
<dbReference type="EMBL" id="BMHT01000004">
    <property type="protein sequence ID" value="GGF13751.1"/>
    <property type="molecule type" value="Genomic_DNA"/>
</dbReference>
<feature type="transmembrane region" description="Helical" evidence="1">
    <location>
        <begin position="100"/>
        <end position="119"/>
    </location>
</feature>
<feature type="transmembrane region" description="Helical" evidence="1">
    <location>
        <begin position="131"/>
        <end position="155"/>
    </location>
</feature>
<protein>
    <submittedName>
        <fullName evidence="2">Membrane protein</fullName>
    </submittedName>
</protein>
<reference evidence="3" key="1">
    <citation type="journal article" date="2019" name="Int. J. Syst. Evol. Microbiol.">
        <title>The Global Catalogue of Microorganisms (GCM) 10K type strain sequencing project: providing services to taxonomists for standard genome sequencing and annotation.</title>
        <authorList>
            <consortium name="The Broad Institute Genomics Platform"/>
            <consortium name="The Broad Institute Genome Sequencing Center for Infectious Disease"/>
            <person name="Wu L."/>
            <person name="Ma J."/>
        </authorList>
    </citation>
    <scope>NUCLEOTIDE SEQUENCE [LARGE SCALE GENOMIC DNA]</scope>
    <source>
        <strain evidence="3">CGMCC 1.15197</strain>
    </source>
</reference>
<gene>
    <name evidence="2" type="ORF">GCM10011383_26250</name>
</gene>
<name>A0ABQ1UDL0_9BACT</name>
<feature type="transmembrane region" description="Helical" evidence="1">
    <location>
        <begin position="167"/>
        <end position="188"/>
    </location>
</feature>